<evidence type="ECO:0000313" key="4">
    <source>
        <dbReference type="Proteomes" id="UP000014760"/>
    </source>
</evidence>
<evidence type="ECO:0000313" key="2">
    <source>
        <dbReference type="EMBL" id="ELU17274.1"/>
    </source>
</evidence>
<protein>
    <submittedName>
        <fullName evidence="2 3">Uncharacterized protein</fullName>
    </submittedName>
</protein>
<feature type="signal peptide" evidence="1">
    <location>
        <begin position="1"/>
        <end position="19"/>
    </location>
</feature>
<keyword evidence="1" id="KW-0732">Signal</keyword>
<reference evidence="4" key="1">
    <citation type="submission" date="2012-12" db="EMBL/GenBank/DDBJ databases">
        <authorList>
            <person name="Hellsten U."/>
            <person name="Grimwood J."/>
            <person name="Chapman J.A."/>
            <person name="Shapiro H."/>
            <person name="Aerts A."/>
            <person name="Otillar R.P."/>
            <person name="Terry A.Y."/>
            <person name="Boore J.L."/>
            <person name="Simakov O."/>
            <person name="Marletaz F."/>
            <person name="Cho S.-J."/>
            <person name="Edsinger-Gonzales E."/>
            <person name="Havlak P."/>
            <person name="Kuo D.-H."/>
            <person name="Larsson T."/>
            <person name="Lv J."/>
            <person name="Arendt D."/>
            <person name="Savage R."/>
            <person name="Osoegawa K."/>
            <person name="de Jong P."/>
            <person name="Lindberg D.R."/>
            <person name="Seaver E.C."/>
            <person name="Weisblat D.A."/>
            <person name="Putnam N.H."/>
            <person name="Grigoriev I.V."/>
            <person name="Rokhsar D.S."/>
        </authorList>
    </citation>
    <scope>NUCLEOTIDE SEQUENCE</scope>
    <source>
        <strain evidence="4">I ESC-2004</strain>
    </source>
</reference>
<dbReference type="AlphaFoldDB" id="R7VF85"/>
<reference evidence="2 4" key="2">
    <citation type="journal article" date="2013" name="Nature">
        <title>Insights into bilaterian evolution from three spiralian genomes.</title>
        <authorList>
            <person name="Simakov O."/>
            <person name="Marletaz F."/>
            <person name="Cho S.J."/>
            <person name="Edsinger-Gonzales E."/>
            <person name="Havlak P."/>
            <person name="Hellsten U."/>
            <person name="Kuo D.H."/>
            <person name="Larsson T."/>
            <person name="Lv J."/>
            <person name="Arendt D."/>
            <person name="Savage R."/>
            <person name="Osoegawa K."/>
            <person name="de Jong P."/>
            <person name="Grimwood J."/>
            <person name="Chapman J.A."/>
            <person name="Shapiro H."/>
            <person name="Aerts A."/>
            <person name="Otillar R.P."/>
            <person name="Terry A.Y."/>
            <person name="Boore J.L."/>
            <person name="Grigoriev I.V."/>
            <person name="Lindberg D.R."/>
            <person name="Seaver E.C."/>
            <person name="Weisblat D.A."/>
            <person name="Putnam N.H."/>
            <person name="Rokhsar D.S."/>
        </authorList>
    </citation>
    <scope>NUCLEOTIDE SEQUENCE</scope>
    <source>
        <strain evidence="2 4">I ESC-2004</strain>
    </source>
</reference>
<reference evidence="3" key="3">
    <citation type="submission" date="2015-06" db="UniProtKB">
        <authorList>
            <consortium name="EnsemblMetazoa"/>
        </authorList>
    </citation>
    <scope>IDENTIFICATION</scope>
</reference>
<gene>
    <name evidence="2" type="ORF">CAPTEDRAFT_217359</name>
</gene>
<dbReference type="EMBL" id="KB292590">
    <property type="protein sequence ID" value="ELU17274.1"/>
    <property type="molecule type" value="Genomic_DNA"/>
</dbReference>
<evidence type="ECO:0000313" key="3">
    <source>
        <dbReference type="EnsemblMetazoa" id="CapteP217359"/>
    </source>
</evidence>
<dbReference type="EMBL" id="AMQN01035922">
    <property type="status" value="NOT_ANNOTATED_CDS"/>
    <property type="molecule type" value="Genomic_DNA"/>
</dbReference>
<dbReference type="EnsemblMetazoa" id="CapteT217359">
    <property type="protein sequence ID" value="CapteP217359"/>
    <property type="gene ID" value="CapteG217359"/>
</dbReference>
<dbReference type="HOGENOM" id="CLU_2111179_0_0_1"/>
<evidence type="ECO:0000256" key="1">
    <source>
        <dbReference type="SAM" id="SignalP"/>
    </source>
</evidence>
<keyword evidence="4" id="KW-1185">Reference proteome</keyword>
<dbReference type="Proteomes" id="UP000014760">
    <property type="component" value="Unassembled WGS sequence"/>
</dbReference>
<name>R7VF85_CAPTE</name>
<dbReference type="EMBL" id="AMQN01035921">
    <property type="status" value="NOT_ANNOTATED_CDS"/>
    <property type="molecule type" value="Genomic_DNA"/>
</dbReference>
<accession>R7VF85</accession>
<organism evidence="2">
    <name type="scientific">Capitella teleta</name>
    <name type="common">Polychaete worm</name>
    <dbReference type="NCBI Taxonomy" id="283909"/>
    <lineage>
        <taxon>Eukaryota</taxon>
        <taxon>Metazoa</taxon>
        <taxon>Spiralia</taxon>
        <taxon>Lophotrochozoa</taxon>
        <taxon>Annelida</taxon>
        <taxon>Polychaeta</taxon>
        <taxon>Sedentaria</taxon>
        <taxon>Scolecida</taxon>
        <taxon>Capitellidae</taxon>
        <taxon>Capitella</taxon>
    </lineage>
</organism>
<sequence length="115" mass="12957">MRAAVSFLLVICFSGGVLCVEQLFEDVLREKTIPEAWRMLVSGREEQLKEALLSTPSQDELRPFATELVDAIFPNEETECEGCKGNRQPLDFKAVSFSFISFQRRFTGAARGIHV</sequence>
<proteinExistence type="predicted"/>
<feature type="chain" id="PRO_5008789037" evidence="1">
    <location>
        <begin position="20"/>
        <end position="115"/>
    </location>
</feature>